<dbReference type="OrthoDB" id="8872210at2"/>
<evidence type="ECO:0000259" key="3">
    <source>
        <dbReference type="Pfam" id="PF01425"/>
    </source>
</evidence>
<name>A0A6P1TB03_9GAMM</name>
<dbReference type="EMBL" id="CP047491">
    <property type="protein sequence ID" value="QHQ38459.1"/>
    <property type="molecule type" value="Genomic_DNA"/>
</dbReference>
<reference evidence="5 6" key="1">
    <citation type="submission" date="2020-01" db="EMBL/GenBank/DDBJ databases">
        <title>The possibility of degradation of plastic by Microbulbifer hydrolyticus IRE-31.</title>
        <authorList>
            <person name="Liu L."/>
        </authorList>
    </citation>
    <scope>NUCLEOTIDE SEQUENCE [LARGE SCALE GENOMIC DNA]</scope>
    <source>
        <strain evidence="5 6">IRE-31</strain>
    </source>
</reference>
<dbReference type="Proteomes" id="UP000563601">
    <property type="component" value="Unassembled WGS sequence"/>
</dbReference>
<evidence type="ECO:0000256" key="1">
    <source>
        <dbReference type="ARBA" id="ARBA00009199"/>
    </source>
</evidence>
<protein>
    <submittedName>
        <fullName evidence="5">Amidase</fullName>
        <ecNumber evidence="5">3.5.1.4</ecNumber>
    </submittedName>
    <submittedName>
        <fullName evidence="4">Aspartyl-tRNA(Asn)/glutamyl-tRNA(Gln) amidotransferase subunit A</fullName>
        <ecNumber evidence="4">6.3.5.6</ecNumber>
        <ecNumber evidence="4">6.3.5.7</ecNumber>
    </submittedName>
</protein>
<evidence type="ECO:0000313" key="5">
    <source>
        <dbReference type="EMBL" id="QHQ38459.1"/>
    </source>
</evidence>
<keyword evidence="4" id="KW-0436">Ligase</keyword>
<organism evidence="4 7">
    <name type="scientific">Microbulbifer hydrolyticus</name>
    <dbReference type="NCBI Taxonomy" id="48074"/>
    <lineage>
        <taxon>Bacteria</taxon>
        <taxon>Pseudomonadati</taxon>
        <taxon>Pseudomonadota</taxon>
        <taxon>Gammaproteobacteria</taxon>
        <taxon>Cellvibrionales</taxon>
        <taxon>Microbulbiferaceae</taxon>
        <taxon>Microbulbifer</taxon>
    </lineage>
</organism>
<dbReference type="NCBIfam" id="NF004815">
    <property type="entry name" value="PRK06169.1"/>
    <property type="match status" value="1"/>
</dbReference>
<dbReference type="GO" id="GO:0004040">
    <property type="term" value="F:amidase activity"/>
    <property type="evidence" value="ECO:0007669"/>
    <property type="project" value="UniProtKB-EC"/>
</dbReference>
<accession>A0A6P1TB03</accession>
<evidence type="ECO:0000313" key="4">
    <source>
        <dbReference type="EMBL" id="MBB5212734.1"/>
    </source>
</evidence>
<dbReference type="EC" id="6.3.5.6" evidence="4"/>
<dbReference type="Gene3D" id="3.90.1300.10">
    <property type="entry name" value="Amidase signature (AS) domain"/>
    <property type="match status" value="1"/>
</dbReference>
<sequence length="484" mass="51692">MNDFIRLSAIELLKGYQDKQFSPVEATEAMLAQIARCNPVVNAYNLVDEETTLAFARESEQRYQQGNPKGLLDGVPVAIKDVFLTPQWPTIKGSKTIDPKSTLGKEAPSVAALNRNGAVPLGKTTTPEFGWKGVTDNPVDGVTRNPWNPDKTAGGSSGGSAAAVPLGMGPLALGTDAGGSIRIPAGFSGLVGLKPSFGEVPHWPASPFGTLAHAGPMTWTVPDCALLMNVLAEADSRDTNAIPRRNIDYLAALEGEPEELLRGVHIAFSATLGYVQVEREVEESVRAAAKLLQSLGAEVTEVAPGFDDPLAAFGHLFYGGAANALRNISKKQRMLMDPQLVAVSEKAAQLSMLDYLEAANERAALCERMAAFHKKYDLLLTPTLPITAFTAGREVPEDWPSTRWPSWTPFTYPFNMTGQPAISVPCGFDSAGLPIGLQLVGARFDDRAVLRAAQAYQLAAPLTDKRPDLFFESSDEGATVGAGL</sequence>
<feature type="region of interest" description="Disordered" evidence="2">
    <location>
        <begin position="124"/>
        <end position="143"/>
    </location>
</feature>
<dbReference type="PANTHER" id="PTHR11895">
    <property type="entry name" value="TRANSAMIDASE"/>
    <property type="match status" value="1"/>
</dbReference>
<keyword evidence="6" id="KW-1185">Reference proteome</keyword>
<dbReference type="InterPro" id="IPR036928">
    <property type="entry name" value="AS_sf"/>
</dbReference>
<dbReference type="GO" id="GO:0050567">
    <property type="term" value="F:glutaminyl-tRNA synthase (glutamine-hydrolyzing) activity"/>
    <property type="evidence" value="ECO:0007669"/>
    <property type="project" value="UniProtKB-EC"/>
</dbReference>
<gene>
    <name evidence="5" type="ORF">GTQ55_05265</name>
    <name evidence="4" type="ORF">HNQ53_002975</name>
</gene>
<dbReference type="GO" id="GO:0050566">
    <property type="term" value="F:asparaginyl-tRNA synthase (glutamine-hydrolyzing) activity"/>
    <property type="evidence" value="ECO:0007669"/>
    <property type="project" value="UniProtKB-EC"/>
</dbReference>
<comment type="similarity">
    <text evidence="1">Belongs to the amidase family.</text>
</comment>
<dbReference type="EC" id="6.3.5.7" evidence="4"/>
<evidence type="ECO:0000256" key="2">
    <source>
        <dbReference type="SAM" id="MobiDB-lite"/>
    </source>
</evidence>
<dbReference type="Proteomes" id="UP000464675">
    <property type="component" value="Chromosome"/>
</dbReference>
<dbReference type="PANTHER" id="PTHR11895:SF7">
    <property type="entry name" value="GLUTAMYL-TRNA(GLN) AMIDOTRANSFERASE SUBUNIT A, MITOCHONDRIAL"/>
    <property type="match status" value="1"/>
</dbReference>
<feature type="domain" description="Amidase" evidence="3">
    <location>
        <begin position="25"/>
        <end position="450"/>
    </location>
</feature>
<dbReference type="AlphaFoldDB" id="A0A6P1TB03"/>
<evidence type="ECO:0000313" key="6">
    <source>
        <dbReference type="Proteomes" id="UP000464675"/>
    </source>
</evidence>
<evidence type="ECO:0000313" key="7">
    <source>
        <dbReference type="Proteomes" id="UP000563601"/>
    </source>
</evidence>
<dbReference type="SUPFAM" id="SSF75304">
    <property type="entry name" value="Amidase signature (AS) enzymes"/>
    <property type="match status" value="1"/>
</dbReference>
<dbReference type="InterPro" id="IPR000120">
    <property type="entry name" value="Amidase"/>
</dbReference>
<dbReference type="EC" id="3.5.1.4" evidence="5"/>
<dbReference type="RefSeq" id="WP_161857793.1">
    <property type="nucleotide sequence ID" value="NZ_CP047491.1"/>
</dbReference>
<reference evidence="4 7" key="2">
    <citation type="submission" date="2020-08" db="EMBL/GenBank/DDBJ databases">
        <title>Genomic Encyclopedia of Type Strains, Phase IV (KMG-IV): sequencing the most valuable type-strain genomes for metagenomic binning, comparative biology and taxonomic classification.</title>
        <authorList>
            <person name="Goeker M."/>
        </authorList>
    </citation>
    <scope>NUCLEOTIDE SEQUENCE [LARGE SCALE GENOMIC DNA]</scope>
    <source>
        <strain evidence="4 7">DSM 11525</strain>
    </source>
</reference>
<proteinExistence type="inferred from homology"/>
<dbReference type="Pfam" id="PF01425">
    <property type="entry name" value="Amidase"/>
    <property type="match status" value="1"/>
</dbReference>
<dbReference type="InterPro" id="IPR023631">
    <property type="entry name" value="Amidase_dom"/>
</dbReference>
<keyword evidence="5" id="KW-0378">Hydrolase</keyword>
<dbReference type="EMBL" id="JACHHR010000004">
    <property type="protein sequence ID" value="MBB5212734.1"/>
    <property type="molecule type" value="Genomic_DNA"/>
</dbReference>